<name>A0A9W9TQ95_9EURO</name>
<dbReference type="GeneID" id="83202634"/>
<evidence type="ECO:0000313" key="1">
    <source>
        <dbReference type="EMBL" id="KAJ5233079.1"/>
    </source>
</evidence>
<keyword evidence="2" id="KW-1185">Reference proteome</keyword>
<accession>A0A9W9TQ95</accession>
<organism evidence="1 2">
    <name type="scientific">Penicillium chermesinum</name>
    <dbReference type="NCBI Taxonomy" id="63820"/>
    <lineage>
        <taxon>Eukaryota</taxon>
        <taxon>Fungi</taxon>
        <taxon>Dikarya</taxon>
        <taxon>Ascomycota</taxon>
        <taxon>Pezizomycotina</taxon>
        <taxon>Eurotiomycetes</taxon>
        <taxon>Eurotiomycetidae</taxon>
        <taxon>Eurotiales</taxon>
        <taxon>Aspergillaceae</taxon>
        <taxon>Penicillium</taxon>
    </lineage>
</organism>
<comment type="caution">
    <text evidence="1">The sequence shown here is derived from an EMBL/GenBank/DDBJ whole genome shotgun (WGS) entry which is preliminary data.</text>
</comment>
<dbReference type="RefSeq" id="XP_058331071.1">
    <property type="nucleotide sequence ID" value="XM_058475331.1"/>
</dbReference>
<reference evidence="1" key="2">
    <citation type="journal article" date="2023" name="IMA Fungus">
        <title>Comparative genomic study of the Penicillium genus elucidates a diverse pangenome and 15 lateral gene transfer events.</title>
        <authorList>
            <person name="Petersen C."/>
            <person name="Sorensen T."/>
            <person name="Nielsen M.R."/>
            <person name="Sondergaard T.E."/>
            <person name="Sorensen J.L."/>
            <person name="Fitzpatrick D.A."/>
            <person name="Frisvad J.C."/>
            <person name="Nielsen K.L."/>
        </authorList>
    </citation>
    <scope>NUCLEOTIDE SEQUENCE</scope>
    <source>
        <strain evidence="1">IBT 19713</strain>
    </source>
</reference>
<dbReference type="AlphaFoldDB" id="A0A9W9TQ95"/>
<sequence length="66" mass="7208">MYSTDLRSPDLWSLAARGLYCLDSPKPARFGNPLFRSGAAPDSGTWQNHQLRLSSGTLTVPEIICA</sequence>
<proteinExistence type="predicted"/>
<gene>
    <name evidence="1" type="ORF">N7468_006035</name>
</gene>
<protein>
    <submittedName>
        <fullName evidence="1">Uncharacterized protein</fullName>
    </submittedName>
</protein>
<reference evidence="1" key="1">
    <citation type="submission" date="2022-11" db="EMBL/GenBank/DDBJ databases">
        <authorList>
            <person name="Petersen C."/>
        </authorList>
    </citation>
    <scope>NUCLEOTIDE SEQUENCE</scope>
    <source>
        <strain evidence="1">IBT 19713</strain>
    </source>
</reference>
<evidence type="ECO:0000313" key="2">
    <source>
        <dbReference type="Proteomes" id="UP001150941"/>
    </source>
</evidence>
<dbReference type="EMBL" id="JAPQKS010000004">
    <property type="protein sequence ID" value="KAJ5233079.1"/>
    <property type="molecule type" value="Genomic_DNA"/>
</dbReference>
<dbReference type="Proteomes" id="UP001150941">
    <property type="component" value="Unassembled WGS sequence"/>
</dbReference>